<dbReference type="AlphaFoldDB" id="A0AAJ2EQ71"/>
<sequence>MLSDIAAWFITLLVVDPLQAEMREQLHRANASTEIIQQSQRCVASQAPQLLNRAGEDPAWAIATVVGFTFGWTSPAQLLDKGDPNCAAVLALLQGGDEGETEV</sequence>
<accession>A0AAJ2EQ71</accession>
<reference evidence="1" key="1">
    <citation type="submission" date="2023-08" db="EMBL/GenBank/DDBJ databases">
        <title>Functional and genomic diversity of the sorghum phyllosphere microbiome.</title>
        <authorList>
            <person name="Shade A."/>
        </authorList>
    </citation>
    <scope>NUCLEOTIDE SEQUENCE</scope>
    <source>
        <strain evidence="1">SORGH_AS_0974</strain>
    </source>
</reference>
<name>A0AAJ2EQ71_9HYPH</name>
<organism evidence="1 2">
    <name type="scientific">Agrobacterium larrymoorei</name>
    <dbReference type="NCBI Taxonomy" id="160699"/>
    <lineage>
        <taxon>Bacteria</taxon>
        <taxon>Pseudomonadati</taxon>
        <taxon>Pseudomonadota</taxon>
        <taxon>Alphaproteobacteria</taxon>
        <taxon>Hyphomicrobiales</taxon>
        <taxon>Rhizobiaceae</taxon>
        <taxon>Rhizobium/Agrobacterium group</taxon>
        <taxon>Agrobacterium</taxon>
    </lineage>
</organism>
<evidence type="ECO:0000313" key="2">
    <source>
        <dbReference type="Proteomes" id="UP001255601"/>
    </source>
</evidence>
<comment type="caution">
    <text evidence="1">The sequence shown here is derived from an EMBL/GenBank/DDBJ whole genome shotgun (WGS) entry which is preliminary data.</text>
</comment>
<dbReference type="Proteomes" id="UP001255601">
    <property type="component" value="Unassembled WGS sequence"/>
</dbReference>
<evidence type="ECO:0000313" key="1">
    <source>
        <dbReference type="EMBL" id="MDR6100284.1"/>
    </source>
</evidence>
<dbReference type="EMBL" id="JAVIZC010000001">
    <property type="protein sequence ID" value="MDR6100284.1"/>
    <property type="molecule type" value="Genomic_DNA"/>
</dbReference>
<dbReference type="RefSeq" id="WP_309769390.1">
    <property type="nucleotide sequence ID" value="NZ_JAVIZC010000001.1"/>
</dbReference>
<proteinExistence type="predicted"/>
<gene>
    <name evidence="1" type="ORF">QE369_000462</name>
</gene>
<protein>
    <submittedName>
        <fullName evidence="1">Uncharacterized protein</fullName>
    </submittedName>
</protein>